<feature type="region of interest" description="Disordered" evidence="1">
    <location>
        <begin position="707"/>
        <end position="740"/>
    </location>
</feature>
<feature type="compositionally biased region" description="Polar residues" evidence="1">
    <location>
        <begin position="717"/>
        <end position="729"/>
    </location>
</feature>
<evidence type="ECO:0000313" key="3">
    <source>
        <dbReference type="Proteomes" id="UP000694843"/>
    </source>
</evidence>
<reference evidence="4" key="1">
    <citation type="submission" date="2025-08" db="UniProtKB">
        <authorList>
            <consortium name="RefSeq"/>
        </authorList>
    </citation>
    <scope>IDENTIFICATION</scope>
    <source>
        <tissue evidence="4">Whole organism</tissue>
    </source>
</reference>
<name>A0A979FPD3_HYAAZ</name>
<keyword evidence="3" id="KW-1185">Reference proteome</keyword>
<protein>
    <submittedName>
        <fullName evidence="4">Uncharacterized protein LOC108680404</fullName>
    </submittedName>
</protein>
<dbReference type="AlphaFoldDB" id="A0A979FPD3"/>
<dbReference type="RefSeq" id="XP_047738346.1">
    <property type="nucleotide sequence ID" value="XM_047882390.1"/>
</dbReference>
<dbReference type="InterPro" id="IPR027417">
    <property type="entry name" value="P-loop_NTPase"/>
</dbReference>
<accession>A0A979FPD3</accession>
<dbReference type="GeneID" id="108680404"/>
<dbReference type="OrthoDB" id="6349725at2759"/>
<evidence type="ECO:0000259" key="2">
    <source>
        <dbReference type="Pfam" id="PF05729"/>
    </source>
</evidence>
<dbReference type="InterPro" id="IPR025662">
    <property type="entry name" value="Sigma_54_int_dom_ATP-bd_1"/>
</dbReference>
<dbReference type="PANTHER" id="PTHR46312">
    <property type="entry name" value="NACHT DOMAIN-CONTAINING PROTEIN"/>
    <property type="match status" value="1"/>
</dbReference>
<dbReference type="KEGG" id="hazt:108680404"/>
<dbReference type="Gene3D" id="3.40.50.300">
    <property type="entry name" value="P-loop containing nucleotide triphosphate hydrolases"/>
    <property type="match status" value="1"/>
</dbReference>
<feature type="domain" description="NACHT" evidence="2">
    <location>
        <begin position="280"/>
        <end position="424"/>
    </location>
</feature>
<evidence type="ECO:0000313" key="4">
    <source>
        <dbReference type="RefSeq" id="XP_047738346.1"/>
    </source>
</evidence>
<gene>
    <name evidence="4" type="primary">LOC108680404</name>
</gene>
<sequence>MATIAQNISLVPGIELSPREANRYKNIFAVQVPMCEVFRAVLKWECSDKQQGQTYADYFEEKLELYESKHEYLKNLLGVKFKTPKVTLKAKEINMLREDSSKYDVTLMFSFLCEIFKSKETYTNALQVRVPNQLECLLTTAKKHRNDVVHQEDTAVDPNKFDEIVEALRDVIDEAGNVYSIPADEVTRVKTQIDGMWDEVRTDNEKAKAYCRFFLQTYGNKEAKVMWEAMLSEETLLFGDDKVERSKVFHSLELTLQKPKDQPEDKISYTELLTGNDKFIVVIGESGSGKSTLAKNLVIQHHGISDAEVEMLNLENHNLLLYYECRDVSTKEFADVVEENFEKVCQKLGPKTVIQGITESNPLILIDGFDECNKDSYKVVQQMVNKMRNHECRVIITTRPSAADELMDFLKREGVKFQEYEISEICDLDDQLRFLEKYEKHVTPHAEKVGKSFSALGRHSEVITNVFMELSAAEDRTVFLNNWQLLRDAVGDVDKRFWETIVRNCPNSQHIAAAIAEVYFDTANNPESRYFEQDMVKISRKQVIVKISTMLNADFRKPNSCERVLAYSTARYHKRFAHAGNVDVIAPLLPHHQPATLGVGLLDNPAPESWRQVARTFTNKLDLLLLDNLECFTPSDHVVEALSSSRFPRLELCDCALTEAQLQETLAELQRAGLRTLFRDRQIHAGPSRALKIRENTETKDCLLILTDEPPLPPQSEPSRSASSKNFMSPASLPGASAVGEDDARPLASSCGDLDAVYRSLYALNVVLPPALRFVLEKVCADKPSQDTLMKYLLSNKFRGFNKPINYDVPFPPVQEALEKYNCEEIDSRPFDALTLIQIVSEFLTAGSLKLISGEPVDYENLMLLMEEVQELRTAVSVNQCDDPSKLTGMPDRITEIANELIGEAAQQHRVPDAEAERVKEACQALWDKYSALRVDDDAFVVYRFVEENRERIAYLELKNIFDGRYICIYESPSHRLNQPYGLICNQPMHMSLKLIVPRVGHHSPFNAHILELIYGKTHGFFLHFKCHDTESSSFSDVIKKTFPTACSQIGVRNVEYVLMSQCPVIFIEGYDEANATSSVVVEEIIYKFRKIPCKFVITTLPEVASSQRNILANESTGIIKSLILPHELKVSNSPRRTRPGKLLPHRGRISGAPLKILKKI</sequence>
<dbReference type="PANTHER" id="PTHR46312:SF2">
    <property type="entry name" value="NUCLEOTIDE-BINDING OLIGOMERIZATION DOMAIN-CONTAINING PROTEIN 2-LIKE"/>
    <property type="match status" value="1"/>
</dbReference>
<dbReference type="Pfam" id="PF05729">
    <property type="entry name" value="NACHT"/>
    <property type="match status" value="1"/>
</dbReference>
<dbReference type="SUPFAM" id="SSF52540">
    <property type="entry name" value="P-loop containing nucleoside triphosphate hydrolases"/>
    <property type="match status" value="1"/>
</dbReference>
<dbReference type="PROSITE" id="PS00675">
    <property type="entry name" value="SIGMA54_INTERACT_1"/>
    <property type="match status" value="1"/>
</dbReference>
<dbReference type="InterPro" id="IPR007111">
    <property type="entry name" value="NACHT_NTPase"/>
</dbReference>
<proteinExistence type="predicted"/>
<organism evidence="3 4">
    <name type="scientific">Hyalella azteca</name>
    <name type="common">Amphipod</name>
    <dbReference type="NCBI Taxonomy" id="294128"/>
    <lineage>
        <taxon>Eukaryota</taxon>
        <taxon>Metazoa</taxon>
        <taxon>Ecdysozoa</taxon>
        <taxon>Arthropoda</taxon>
        <taxon>Crustacea</taxon>
        <taxon>Multicrustacea</taxon>
        <taxon>Malacostraca</taxon>
        <taxon>Eumalacostraca</taxon>
        <taxon>Peracarida</taxon>
        <taxon>Amphipoda</taxon>
        <taxon>Senticaudata</taxon>
        <taxon>Talitrida</taxon>
        <taxon>Talitroidea</taxon>
        <taxon>Hyalellidae</taxon>
        <taxon>Hyalella</taxon>
    </lineage>
</organism>
<dbReference type="Proteomes" id="UP000694843">
    <property type="component" value="Unplaced"/>
</dbReference>
<evidence type="ECO:0000256" key="1">
    <source>
        <dbReference type="SAM" id="MobiDB-lite"/>
    </source>
</evidence>